<organism evidence="3 4">
    <name type="scientific">Sphingomonas oligophenolica</name>
    <dbReference type="NCBI Taxonomy" id="301154"/>
    <lineage>
        <taxon>Bacteria</taxon>
        <taxon>Pseudomonadati</taxon>
        <taxon>Pseudomonadota</taxon>
        <taxon>Alphaproteobacteria</taxon>
        <taxon>Sphingomonadales</taxon>
        <taxon>Sphingomonadaceae</taxon>
        <taxon>Sphingomonas</taxon>
    </lineage>
</organism>
<feature type="transmembrane region" description="Helical" evidence="2">
    <location>
        <begin position="170"/>
        <end position="194"/>
    </location>
</feature>
<keyword evidence="2" id="KW-1133">Transmembrane helix</keyword>
<feature type="transmembrane region" description="Helical" evidence="2">
    <location>
        <begin position="39"/>
        <end position="60"/>
    </location>
</feature>
<evidence type="ECO:0000256" key="1">
    <source>
        <dbReference type="SAM" id="MobiDB-lite"/>
    </source>
</evidence>
<dbReference type="Proteomes" id="UP001419910">
    <property type="component" value="Unassembled WGS sequence"/>
</dbReference>
<dbReference type="Pfam" id="PF14235">
    <property type="entry name" value="DUF4337"/>
    <property type="match status" value="1"/>
</dbReference>
<dbReference type="EMBL" id="JBDIME010000008">
    <property type="protein sequence ID" value="MEN2790315.1"/>
    <property type="molecule type" value="Genomic_DNA"/>
</dbReference>
<keyword evidence="2" id="KW-0812">Transmembrane</keyword>
<dbReference type="InterPro" id="IPR025570">
    <property type="entry name" value="DUF4337"/>
</dbReference>
<keyword evidence="2" id="KW-0472">Membrane</keyword>
<proteinExistence type="predicted"/>
<sequence length="195" mass="20540">MEPADAKDLIDEAIERVEERQGAEERAERDQERRFRDRVSLMVGGFAVALAIVHMAAAGAQRESLLKGIEASDAFAYMQAKIVRETVLKTAAAETGAAPADREGWRKEAVRLRRPDAAGHGIGQLEAAGASQRAAGERAARSGEGYELGETALQMAIVLLSIAMVARSRWIAIGAAAVAGLGVATAIATSAGIFL</sequence>
<protein>
    <submittedName>
        <fullName evidence="3">DUF4337 family protein</fullName>
    </submittedName>
</protein>
<name>A0ABU9Y3D3_9SPHN</name>
<keyword evidence="4" id="KW-1185">Reference proteome</keyword>
<accession>A0ABU9Y3D3</accession>
<comment type="caution">
    <text evidence="3">The sequence shown here is derived from an EMBL/GenBank/DDBJ whole genome shotgun (WGS) entry which is preliminary data.</text>
</comment>
<feature type="region of interest" description="Disordered" evidence="1">
    <location>
        <begin position="1"/>
        <end position="31"/>
    </location>
</feature>
<evidence type="ECO:0000256" key="2">
    <source>
        <dbReference type="SAM" id="Phobius"/>
    </source>
</evidence>
<evidence type="ECO:0000313" key="4">
    <source>
        <dbReference type="Proteomes" id="UP001419910"/>
    </source>
</evidence>
<dbReference type="RefSeq" id="WP_343889005.1">
    <property type="nucleotide sequence ID" value="NZ_BAAAEH010000016.1"/>
</dbReference>
<reference evidence="3 4" key="1">
    <citation type="submission" date="2024-05" db="EMBL/GenBank/DDBJ databases">
        <authorList>
            <person name="Liu Q."/>
            <person name="Xin Y.-H."/>
        </authorList>
    </citation>
    <scope>NUCLEOTIDE SEQUENCE [LARGE SCALE GENOMIC DNA]</scope>
    <source>
        <strain evidence="3 4">CGMCC 1.10181</strain>
    </source>
</reference>
<evidence type="ECO:0000313" key="3">
    <source>
        <dbReference type="EMBL" id="MEN2790315.1"/>
    </source>
</evidence>
<gene>
    <name evidence="3" type="ORF">ABC974_11810</name>
</gene>